<sequence>VWQYRHRFLMSARDKGTDKTQGGYGTSGHAYLHDRHSAKHDGHLSQHDRHVRRNDHTRNDEGQRIYRCEGSPRYTVITFVLQRSI</sequence>
<evidence type="ECO:0000313" key="3">
    <source>
        <dbReference type="Proteomes" id="UP000756346"/>
    </source>
</evidence>
<dbReference type="RefSeq" id="XP_046017524.1">
    <property type="nucleotide sequence ID" value="XM_046152965.1"/>
</dbReference>
<feature type="region of interest" description="Disordered" evidence="1">
    <location>
        <begin position="38"/>
        <end position="66"/>
    </location>
</feature>
<feature type="non-terminal residue" evidence="2">
    <location>
        <position position="1"/>
    </location>
</feature>
<name>A0A9P8YFJ9_9PEZI</name>
<protein>
    <submittedName>
        <fullName evidence="2">Uncharacterized protein</fullName>
    </submittedName>
</protein>
<accession>A0A9P8YFJ9</accession>
<evidence type="ECO:0000256" key="1">
    <source>
        <dbReference type="SAM" id="MobiDB-lite"/>
    </source>
</evidence>
<proteinExistence type="predicted"/>
<gene>
    <name evidence="2" type="ORF">B0I36DRAFT_316128</name>
</gene>
<comment type="caution">
    <text evidence="2">The sequence shown here is derived from an EMBL/GenBank/DDBJ whole genome shotgun (WGS) entry which is preliminary data.</text>
</comment>
<reference evidence="2" key="1">
    <citation type="journal article" date="2021" name="Nat. Commun.">
        <title>Genetic determinants of endophytism in the Arabidopsis root mycobiome.</title>
        <authorList>
            <person name="Mesny F."/>
            <person name="Miyauchi S."/>
            <person name="Thiergart T."/>
            <person name="Pickel B."/>
            <person name="Atanasova L."/>
            <person name="Karlsson M."/>
            <person name="Huettel B."/>
            <person name="Barry K.W."/>
            <person name="Haridas S."/>
            <person name="Chen C."/>
            <person name="Bauer D."/>
            <person name="Andreopoulos W."/>
            <person name="Pangilinan J."/>
            <person name="LaButti K."/>
            <person name="Riley R."/>
            <person name="Lipzen A."/>
            <person name="Clum A."/>
            <person name="Drula E."/>
            <person name="Henrissat B."/>
            <person name="Kohler A."/>
            <person name="Grigoriev I.V."/>
            <person name="Martin F.M."/>
            <person name="Hacquard S."/>
        </authorList>
    </citation>
    <scope>NUCLEOTIDE SEQUENCE</scope>
    <source>
        <strain evidence="2">MPI-CAGE-CH-0230</strain>
    </source>
</reference>
<dbReference type="AlphaFoldDB" id="A0A9P8YFJ9"/>
<evidence type="ECO:0000313" key="2">
    <source>
        <dbReference type="EMBL" id="KAH7038403.1"/>
    </source>
</evidence>
<dbReference type="GeneID" id="70182511"/>
<keyword evidence="3" id="KW-1185">Reference proteome</keyword>
<dbReference type="Proteomes" id="UP000756346">
    <property type="component" value="Unassembled WGS sequence"/>
</dbReference>
<organism evidence="2 3">
    <name type="scientific">Microdochium trichocladiopsis</name>
    <dbReference type="NCBI Taxonomy" id="1682393"/>
    <lineage>
        <taxon>Eukaryota</taxon>
        <taxon>Fungi</taxon>
        <taxon>Dikarya</taxon>
        <taxon>Ascomycota</taxon>
        <taxon>Pezizomycotina</taxon>
        <taxon>Sordariomycetes</taxon>
        <taxon>Xylariomycetidae</taxon>
        <taxon>Xylariales</taxon>
        <taxon>Microdochiaceae</taxon>
        <taxon>Microdochium</taxon>
    </lineage>
</organism>
<dbReference type="EMBL" id="JAGTJQ010000002">
    <property type="protein sequence ID" value="KAH7038403.1"/>
    <property type="molecule type" value="Genomic_DNA"/>
</dbReference>